<gene>
    <name evidence="2" type="ORF">U7230_03590</name>
</gene>
<feature type="transmembrane region" description="Helical" evidence="1">
    <location>
        <begin position="126"/>
        <end position="151"/>
    </location>
</feature>
<name>A0ABZ1BZ50_9FIRM</name>
<dbReference type="InterPro" id="IPR009577">
    <property type="entry name" value="Sm_multidrug_ex"/>
</dbReference>
<evidence type="ECO:0000256" key="1">
    <source>
        <dbReference type="SAM" id="Phobius"/>
    </source>
</evidence>
<dbReference type="Proteomes" id="UP001332192">
    <property type="component" value="Chromosome"/>
</dbReference>
<dbReference type="EMBL" id="CP141615">
    <property type="protein sequence ID" value="WRP18099.1"/>
    <property type="molecule type" value="Genomic_DNA"/>
</dbReference>
<proteinExistence type="predicted"/>
<feature type="transmembrane region" description="Helical" evidence="1">
    <location>
        <begin position="87"/>
        <end position="114"/>
    </location>
</feature>
<accession>A0ABZ1BZ50</accession>
<dbReference type="PANTHER" id="PTHR36007:SF2">
    <property type="entry name" value="TRANSPORT PROTEIN-RELATED"/>
    <property type="match status" value="1"/>
</dbReference>
<evidence type="ECO:0000313" key="3">
    <source>
        <dbReference type="Proteomes" id="UP001332192"/>
    </source>
</evidence>
<evidence type="ECO:0000313" key="2">
    <source>
        <dbReference type="EMBL" id="WRP18099.1"/>
    </source>
</evidence>
<dbReference type="Pfam" id="PF06695">
    <property type="entry name" value="Sm_multidrug_ex"/>
    <property type="match status" value="1"/>
</dbReference>
<protein>
    <submittedName>
        <fullName evidence="2">Small multi-drug export protein</fullName>
    </submittedName>
</protein>
<reference evidence="2 3" key="1">
    <citation type="journal article" date="2024" name="Front. Microbiol.">
        <title>Novel thermophilic genera Geochorda gen. nov. and Carboxydochorda gen. nov. from the deep terrestrial subsurface reveal the ecophysiological diversity in the class Limnochordia.</title>
        <authorList>
            <person name="Karnachuk O.V."/>
            <person name="Lukina A.P."/>
            <person name="Avakyan M.R."/>
            <person name="Kadnikov V.V."/>
            <person name="Begmatov S."/>
            <person name="Beletsky A.V."/>
            <person name="Vlasova K.G."/>
            <person name="Novikov A.A."/>
            <person name="Shcherbakova V.A."/>
            <person name="Mardanov A.V."/>
            <person name="Ravin N.V."/>
        </authorList>
    </citation>
    <scope>NUCLEOTIDE SEQUENCE [LARGE SCALE GENOMIC DNA]</scope>
    <source>
        <strain evidence="2 3">L945</strain>
    </source>
</reference>
<dbReference type="PANTHER" id="PTHR36007">
    <property type="entry name" value="TRANSPORT PROTEIN-RELATED"/>
    <property type="match status" value="1"/>
</dbReference>
<dbReference type="RefSeq" id="WP_324717370.1">
    <property type="nucleotide sequence ID" value="NZ_CP141615.1"/>
</dbReference>
<sequence>MGWNRWLLLVVLTWVPWLELRGTIPLGLAWGMPWLPVVLVVLMANVLLFWPTWLVMSLFYERWLQHTFVRDLLERARRRSEVAVERFGPIGLLLFVALPFPGTGAYTGTALAYLAGMPVMKAFRSVAAGVLVDGVIITLLSTGVITGVRWLSG</sequence>
<keyword evidence="1" id="KW-0812">Transmembrane</keyword>
<keyword evidence="1" id="KW-1133">Transmembrane helix</keyword>
<feature type="transmembrane region" description="Helical" evidence="1">
    <location>
        <begin position="37"/>
        <end position="60"/>
    </location>
</feature>
<organism evidence="2 3">
    <name type="scientific">Carboxydichorda subterranea</name>
    <dbReference type="NCBI Taxonomy" id="3109565"/>
    <lineage>
        <taxon>Bacteria</taxon>
        <taxon>Bacillati</taxon>
        <taxon>Bacillota</taxon>
        <taxon>Limnochordia</taxon>
        <taxon>Limnochordales</taxon>
        <taxon>Geochordaceae</taxon>
        <taxon>Carboxydichorda</taxon>
    </lineage>
</organism>
<keyword evidence="3" id="KW-1185">Reference proteome</keyword>
<keyword evidence="1" id="KW-0472">Membrane</keyword>